<evidence type="ECO:0000259" key="2">
    <source>
        <dbReference type="PROSITE" id="PS50885"/>
    </source>
</evidence>
<dbReference type="GO" id="GO:0016020">
    <property type="term" value="C:membrane"/>
    <property type="evidence" value="ECO:0007669"/>
    <property type="project" value="InterPro"/>
</dbReference>
<dbReference type="EMBL" id="FNNE01000007">
    <property type="protein sequence ID" value="SDX20802.1"/>
    <property type="molecule type" value="Genomic_DNA"/>
</dbReference>
<proteinExistence type="predicted"/>
<dbReference type="PANTHER" id="PTHR43155:SF2">
    <property type="entry name" value="CYCLIC DI-GMP PHOSPHODIESTERASE PA4108"/>
    <property type="match status" value="1"/>
</dbReference>
<dbReference type="Proteomes" id="UP000199675">
    <property type="component" value="Unassembled WGS sequence"/>
</dbReference>
<dbReference type="PROSITE" id="PS50885">
    <property type="entry name" value="HAMP"/>
    <property type="match status" value="1"/>
</dbReference>
<dbReference type="STRING" id="488533.SAMN04487960_10765"/>
<dbReference type="PANTHER" id="PTHR43155">
    <property type="entry name" value="CYCLIC DI-GMP PHOSPHODIESTERASE PA4108-RELATED"/>
    <property type="match status" value="1"/>
</dbReference>
<feature type="domain" description="HD-GYP" evidence="3">
    <location>
        <begin position="745"/>
        <end position="944"/>
    </location>
</feature>
<feature type="transmembrane region" description="Helical" evidence="1">
    <location>
        <begin position="20"/>
        <end position="43"/>
    </location>
</feature>
<organism evidence="4 5">
    <name type="scientific">Marinobacter mobilis</name>
    <dbReference type="NCBI Taxonomy" id="488533"/>
    <lineage>
        <taxon>Bacteria</taxon>
        <taxon>Pseudomonadati</taxon>
        <taxon>Pseudomonadota</taxon>
        <taxon>Gammaproteobacteria</taxon>
        <taxon>Pseudomonadales</taxon>
        <taxon>Marinobacteraceae</taxon>
        <taxon>Marinobacter</taxon>
    </lineage>
</organism>
<dbReference type="GO" id="GO:0008081">
    <property type="term" value="F:phosphoric diester hydrolase activity"/>
    <property type="evidence" value="ECO:0007669"/>
    <property type="project" value="UniProtKB-ARBA"/>
</dbReference>
<dbReference type="Gene3D" id="6.10.340.10">
    <property type="match status" value="1"/>
</dbReference>
<dbReference type="SUPFAM" id="SSF109604">
    <property type="entry name" value="HD-domain/PDEase-like"/>
    <property type="match status" value="2"/>
</dbReference>
<dbReference type="Pfam" id="PF13487">
    <property type="entry name" value="HD_5"/>
    <property type="match status" value="1"/>
</dbReference>
<dbReference type="GO" id="GO:0007165">
    <property type="term" value="P:signal transduction"/>
    <property type="evidence" value="ECO:0007669"/>
    <property type="project" value="InterPro"/>
</dbReference>
<sequence>MNPPGKENDLNDQRRQSAQISLALLIATTITLGMLVLAMVLITQSFRGLEVAKLSAARDTAQQLATAINDRLEAITRPQAIALRILADDPMQYSTDLDDRLERLPVYASILEENPLVTSIYSGFANGEFFLLRRLRDSDSHFFPDIPAGSRYLLRTITWLPPGIMAVELHFYDDTLQRLQRRPLRDYDYDPRSRNWFRLAMESGETILTPPYVFFSTPEVGLTLARRSMNGTIVNGIDVTVTDLSHKLAELRLTPGTQLAVVNDNNELIAYSNPDDLISNVTDPKALSNLTLLRDPTLSLIGHLSDKADVISFESLGQTYYGLSVGLNALSTDNLRIVIAIPADELLADAWASLALQTRIAVGIAVLLLMLGWFLGNQVGKPLENLTDRVGALSRFRFDTSVKVKSRIREASKLGAALDDMARTIRSFQNIALTLNRGKNLDELLKDVLAHIIHIVGERRGAIYLYARNAEQLNIAVNEGLDIANRIEHIARNTDDNDIIHQLRSEVPGHPIFAILRNRQKDLVGVLVIEMESGDQAHLNDDLIVFVDEIAGSAAVAIETRELIENQQALLDGIIRLVANAIDTKSPYTSGHCERVPKLAQMLVDAASASQEPAFQDFHMSEDEAYEFHLASWLHDCGKITSPEYVVDKSTKLETIYNRIHEIRTRFEVLHRDAEIRYLKDRINGVDSDEARSRRDQRQQELQQQFDEVARANIGGEFMSENHIAHIRVIGEQTWQRHFDDRLGLSRDELHLLDNIPATSLPAEEKLLDDKPQHLEHWGDRIPPVTRGDPRNKWGFDMDLPTYAYNRGEVYNLTIQRGTLTAEERFKINEHIVQTICMLDALPLPDRLANVPRLAGTHHERMDGKGYPCGLRAKDMGVPEKVMAVADIFEALTATDRPYKDGKTLTEALGIMVRMVAERHIDGDVFRLFVLSGVYQQYAETFLAPSQIDKVDEDALLEPLYQMSR</sequence>
<dbReference type="CDD" id="cd00077">
    <property type="entry name" value="HDc"/>
    <property type="match status" value="1"/>
</dbReference>
<evidence type="ECO:0000256" key="1">
    <source>
        <dbReference type="SAM" id="Phobius"/>
    </source>
</evidence>
<keyword evidence="1" id="KW-1133">Transmembrane helix</keyword>
<protein>
    <submittedName>
        <fullName evidence="4">HAMP domain-containing protein</fullName>
    </submittedName>
</protein>
<dbReference type="Gene3D" id="3.30.450.20">
    <property type="entry name" value="PAS domain"/>
    <property type="match status" value="1"/>
</dbReference>
<dbReference type="SUPFAM" id="SSF55781">
    <property type="entry name" value="GAF domain-like"/>
    <property type="match status" value="1"/>
</dbReference>
<accession>A0A1H2ZT83</accession>
<name>A0A1H2ZT83_9GAMM</name>
<keyword evidence="1" id="KW-0812">Transmembrane</keyword>
<dbReference type="Gene3D" id="3.30.450.40">
    <property type="match status" value="1"/>
</dbReference>
<gene>
    <name evidence="4" type="ORF">SAMN04487960_10765</name>
</gene>
<dbReference type="InterPro" id="IPR037522">
    <property type="entry name" value="HD_GYP_dom"/>
</dbReference>
<dbReference type="Gene3D" id="1.10.3210.10">
    <property type="entry name" value="Hypothetical protein af1432"/>
    <property type="match status" value="2"/>
</dbReference>
<evidence type="ECO:0000313" key="5">
    <source>
        <dbReference type="Proteomes" id="UP000199675"/>
    </source>
</evidence>
<dbReference type="PROSITE" id="PS51832">
    <property type="entry name" value="HD_GYP"/>
    <property type="match status" value="1"/>
</dbReference>
<keyword evidence="1" id="KW-0472">Membrane</keyword>
<dbReference type="AlphaFoldDB" id="A0A1H2ZT83"/>
<dbReference type="InterPro" id="IPR003607">
    <property type="entry name" value="HD/PDEase_dom"/>
</dbReference>
<evidence type="ECO:0000313" key="4">
    <source>
        <dbReference type="EMBL" id="SDX20802.1"/>
    </source>
</evidence>
<dbReference type="InterPro" id="IPR003660">
    <property type="entry name" value="HAMP_dom"/>
</dbReference>
<feature type="domain" description="HAMP" evidence="2">
    <location>
        <begin position="377"/>
        <end position="430"/>
    </location>
</feature>
<dbReference type="InterPro" id="IPR029016">
    <property type="entry name" value="GAF-like_dom_sf"/>
</dbReference>
<keyword evidence="5" id="KW-1185">Reference proteome</keyword>
<evidence type="ECO:0000259" key="3">
    <source>
        <dbReference type="PROSITE" id="PS51832"/>
    </source>
</evidence>
<reference evidence="4 5" key="1">
    <citation type="submission" date="2016-10" db="EMBL/GenBank/DDBJ databases">
        <authorList>
            <person name="de Groot N.N."/>
        </authorList>
    </citation>
    <scope>NUCLEOTIDE SEQUENCE [LARGE SCALE GENOMIC DNA]</scope>
    <source>
        <strain evidence="4 5">CGMCC 1.7059</strain>
    </source>
</reference>